<evidence type="ECO:0000256" key="8">
    <source>
        <dbReference type="SAM" id="MobiDB-lite"/>
    </source>
</evidence>
<comment type="similarity">
    <text evidence="7">Belongs to the glycosyltransferase 87 family.</text>
</comment>
<evidence type="ECO:0000313" key="11">
    <source>
        <dbReference type="EMBL" id="SEH11138.1"/>
    </source>
</evidence>
<sequence length="586" mass="63118">MRRALALAAFLTLLVGVSGRPALAASLTAPPSFDKPPVGWRLSAEQAITIARRSHAFQSQRERRGELAASAYMAPGKRWQVGFFAGRREVAQVHVDDRSGRIVEQWTGYQVAWSMARGYPGAFGRVVNAPYVWLPLCLLFLLPFVDLRRPLRPLHFDLLAVLAFGVSHFFFNRGEIGWSVPLAYGPLVWLALRATWLAARPSCPRGRLIPVFPLSVLALGLVVLVAFRVALNVLDSNVIDVGYASVVGADRIADGRPLYDPNFAPDIDHGDTYGSFTYLAYVPFEQALPWSGRWDELPAAHAAALAFDLLTLVALMAVGWRIAGGDRRRRSELALALGWAWASCPYAAFVVQSNSNDGLVAALIALALLAATGRSRSPATLGRSLFAALAVAAKFAPAVAAPALIVGQGERRKFSLALGGIFAATVVGALLVAFLPDGGWRALWERTVGYQADRLTPFSIYGQVPTLEPLRTALTAIAGLAAAVLAFVPKRRDLATLAALVTLSLVLVQLAAGYWFYLYVAWFLPAWLIAVIGPWGRGGHLRTAERLSYVASGAATRSIERARPSPFVSTSTPCNHGSSSVGSKRA</sequence>
<feature type="transmembrane region" description="Helical" evidence="9">
    <location>
        <begin position="518"/>
        <end position="536"/>
    </location>
</feature>
<feature type="chain" id="PRO_5013917794" description="DUF2029 domain-containing protein" evidence="10">
    <location>
        <begin position="25"/>
        <end position="586"/>
    </location>
</feature>
<proteinExistence type="inferred from homology"/>
<evidence type="ECO:0000256" key="1">
    <source>
        <dbReference type="ARBA" id="ARBA00004651"/>
    </source>
</evidence>
<gene>
    <name evidence="11" type="ORF">SAMN02745716_0670</name>
</gene>
<feature type="signal peptide" evidence="10">
    <location>
        <begin position="1"/>
        <end position="24"/>
    </location>
</feature>
<feature type="transmembrane region" description="Helical" evidence="9">
    <location>
        <begin position="211"/>
        <end position="231"/>
    </location>
</feature>
<dbReference type="Proteomes" id="UP000222056">
    <property type="component" value="Unassembled WGS sequence"/>
</dbReference>
<feature type="compositionally biased region" description="Polar residues" evidence="8">
    <location>
        <begin position="567"/>
        <end position="586"/>
    </location>
</feature>
<name>A0A1H6FM06_THEAL</name>
<protein>
    <recommendedName>
        <fullName evidence="13">DUF2029 domain-containing protein</fullName>
    </recommendedName>
</protein>
<evidence type="ECO:0000256" key="4">
    <source>
        <dbReference type="ARBA" id="ARBA00022692"/>
    </source>
</evidence>
<evidence type="ECO:0000256" key="6">
    <source>
        <dbReference type="ARBA" id="ARBA00023136"/>
    </source>
</evidence>
<dbReference type="AlphaFoldDB" id="A0A1H6FM06"/>
<feature type="transmembrane region" description="Helical" evidence="9">
    <location>
        <begin position="332"/>
        <end position="351"/>
    </location>
</feature>
<feature type="transmembrane region" description="Helical" evidence="9">
    <location>
        <begin position="122"/>
        <end position="142"/>
    </location>
</feature>
<feature type="region of interest" description="Disordered" evidence="8">
    <location>
        <begin position="563"/>
        <end position="586"/>
    </location>
</feature>
<evidence type="ECO:0000256" key="10">
    <source>
        <dbReference type="SAM" id="SignalP"/>
    </source>
</evidence>
<feature type="transmembrane region" description="Helical" evidence="9">
    <location>
        <begin position="299"/>
        <end position="320"/>
    </location>
</feature>
<keyword evidence="2" id="KW-1003">Cell membrane</keyword>
<dbReference type="EMBL" id="FNWJ01000001">
    <property type="protein sequence ID" value="SEH11138.1"/>
    <property type="molecule type" value="Genomic_DNA"/>
</dbReference>
<comment type="subcellular location">
    <subcellularLocation>
        <location evidence="1">Cell membrane</location>
        <topology evidence="1">Multi-pass membrane protein</topology>
    </subcellularLocation>
</comment>
<accession>A0A1H6FM06</accession>
<evidence type="ECO:0000256" key="5">
    <source>
        <dbReference type="ARBA" id="ARBA00022989"/>
    </source>
</evidence>
<feature type="transmembrane region" description="Helical" evidence="9">
    <location>
        <begin position="470"/>
        <end position="487"/>
    </location>
</feature>
<dbReference type="STRING" id="29539.SAMN02745716_0670"/>
<evidence type="ECO:0000256" key="3">
    <source>
        <dbReference type="ARBA" id="ARBA00022679"/>
    </source>
</evidence>
<feature type="transmembrane region" description="Helical" evidence="9">
    <location>
        <begin position="177"/>
        <end position="199"/>
    </location>
</feature>
<evidence type="ECO:0000256" key="7">
    <source>
        <dbReference type="ARBA" id="ARBA00024033"/>
    </source>
</evidence>
<keyword evidence="3" id="KW-0808">Transferase</keyword>
<feature type="transmembrane region" description="Helical" evidence="9">
    <location>
        <begin position="414"/>
        <end position="435"/>
    </location>
</feature>
<keyword evidence="4 9" id="KW-0812">Transmembrane</keyword>
<feature type="transmembrane region" description="Helical" evidence="9">
    <location>
        <begin position="494"/>
        <end position="512"/>
    </location>
</feature>
<keyword evidence="10" id="KW-0732">Signal</keyword>
<reference evidence="12" key="1">
    <citation type="submission" date="2016-10" db="EMBL/GenBank/DDBJ databases">
        <authorList>
            <person name="Varghese N."/>
            <person name="Submissions S."/>
        </authorList>
    </citation>
    <scope>NUCLEOTIDE SEQUENCE [LARGE SCALE GENOMIC DNA]</scope>
    <source>
        <strain evidence="12">ATCC 35263</strain>
    </source>
</reference>
<feature type="transmembrane region" description="Helical" evidence="9">
    <location>
        <begin position="154"/>
        <end position="171"/>
    </location>
</feature>
<organism evidence="11 12">
    <name type="scientific">Thermoleophilum album</name>
    <dbReference type="NCBI Taxonomy" id="29539"/>
    <lineage>
        <taxon>Bacteria</taxon>
        <taxon>Bacillati</taxon>
        <taxon>Actinomycetota</taxon>
        <taxon>Thermoleophilia</taxon>
        <taxon>Thermoleophilales</taxon>
        <taxon>Thermoleophilaceae</taxon>
        <taxon>Thermoleophilum</taxon>
    </lineage>
</organism>
<feature type="transmembrane region" description="Helical" evidence="9">
    <location>
        <begin position="385"/>
        <end position="407"/>
    </location>
</feature>
<evidence type="ECO:0008006" key="13">
    <source>
        <dbReference type="Google" id="ProtNLM"/>
    </source>
</evidence>
<dbReference type="GO" id="GO:0016758">
    <property type="term" value="F:hexosyltransferase activity"/>
    <property type="evidence" value="ECO:0007669"/>
    <property type="project" value="InterPro"/>
</dbReference>
<dbReference type="GO" id="GO:0005886">
    <property type="term" value="C:plasma membrane"/>
    <property type="evidence" value="ECO:0007669"/>
    <property type="project" value="UniProtKB-SubCell"/>
</dbReference>
<keyword evidence="12" id="KW-1185">Reference proteome</keyword>
<evidence type="ECO:0000313" key="12">
    <source>
        <dbReference type="Proteomes" id="UP000222056"/>
    </source>
</evidence>
<keyword evidence="5 9" id="KW-1133">Transmembrane helix</keyword>
<keyword evidence="6 9" id="KW-0472">Membrane</keyword>
<dbReference type="Pfam" id="PF09594">
    <property type="entry name" value="GT87"/>
    <property type="match status" value="1"/>
</dbReference>
<evidence type="ECO:0000256" key="9">
    <source>
        <dbReference type="SAM" id="Phobius"/>
    </source>
</evidence>
<evidence type="ECO:0000256" key="2">
    <source>
        <dbReference type="ARBA" id="ARBA00022475"/>
    </source>
</evidence>
<dbReference type="InterPro" id="IPR018584">
    <property type="entry name" value="GT87"/>
</dbReference>